<dbReference type="InterPro" id="IPR002121">
    <property type="entry name" value="HRDC_dom"/>
</dbReference>
<keyword evidence="9" id="KW-0862">Zinc</keyword>
<dbReference type="Proteomes" id="UP000324159">
    <property type="component" value="Unassembled WGS sequence"/>
</dbReference>
<evidence type="ECO:0000256" key="17">
    <source>
        <dbReference type="SAM" id="MobiDB-lite"/>
    </source>
</evidence>
<feature type="domain" description="Helicase C-terminal" evidence="20">
    <location>
        <begin position="246"/>
        <end position="392"/>
    </location>
</feature>
<keyword evidence="12" id="KW-0233">DNA recombination</keyword>
<dbReference type="GO" id="GO:0009432">
    <property type="term" value="P:SOS response"/>
    <property type="evidence" value="ECO:0007669"/>
    <property type="project" value="UniProtKB-UniRule"/>
</dbReference>
<evidence type="ECO:0000256" key="10">
    <source>
        <dbReference type="ARBA" id="ARBA00022840"/>
    </source>
</evidence>
<dbReference type="SMART" id="SM00487">
    <property type="entry name" value="DEXDc"/>
    <property type="match status" value="1"/>
</dbReference>
<comment type="caution">
    <text evidence="21">The sequence shown here is derived from an EMBL/GenBank/DDBJ whole genome shotgun (WGS) entry which is preliminary data.</text>
</comment>
<protein>
    <recommendedName>
        <fullName evidence="16">DNA helicase RecQ</fullName>
        <ecNumber evidence="16">5.6.2.4</ecNumber>
    </recommendedName>
</protein>
<dbReference type="Pfam" id="PF09382">
    <property type="entry name" value="RQC"/>
    <property type="match status" value="1"/>
</dbReference>
<evidence type="ECO:0000256" key="13">
    <source>
        <dbReference type="ARBA" id="ARBA00023204"/>
    </source>
</evidence>
<evidence type="ECO:0000256" key="4">
    <source>
        <dbReference type="ARBA" id="ARBA00022723"/>
    </source>
</evidence>
<dbReference type="EMBL" id="VNIB01000005">
    <property type="protein sequence ID" value="TYO98705.1"/>
    <property type="molecule type" value="Genomic_DNA"/>
</dbReference>
<dbReference type="InterPro" id="IPR027417">
    <property type="entry name" value="P-loop_NTPase"/>
</dbReference>
<keyword evidence="7" id="KW-0378">Hydrolase</keyword>
<evidence type="ECO:0000256" key="6">
    <source>
        <dbReference type="ARBA" id="ARBA00022763"/>
    </source>
</evidence>
<dbReference type="FunFam" id="1.10.150.80:FF:000002">
    <property type="entry name" value="ATP-dependent DNA helicase RecQ"/>
    <property type="match status" value="1"/>
</dbReference>
<evidence type="ECO:0000256" key="2">
    <source>
        <dbReference type="ARBA" id="ARBA00001947"/>
    </source>
</evidence>
<dbReference type="SMART" id="SM00956">
    <property type="entry name" value="RQC"/>
    <property type="match status" value="1"/>
</dbReference>
<proteinExistence type="inferred from homology"/>
<dbReference type="Pfam" id="PF16124">
    <property type="entry name" value="RecQ_Zn_bind"/>
    <property type="match status" value="1"/>
</dbReference>
<dbReference type="InterPro" id="IPR036388">
    <property type="entry name" value="WH-like_DNA-bd_sf"/>
</dbReference>
<dbReference type="GO" id="GO:0006281">
    <property type="term" value="P:DNA repair"/>
    <property type="evidence" value="ECO:0007669"/>
    <property type="project" value="UniProtKB-KW"/>
</dbReference>
<comment type="cofactor">
    <cofactor evidence="1">
        <name>Mg(2+)</name>
        <dbReference type="ChEBI" id="CHEBI:18420"/>
    </cofactor>
</comment>
<evidence type="ECO:0000256" key="1">
    <source>
        <dbReference type="ARBA" id="ARBA00001946"/>
    </source>
</evidence>
<dbReference type="Gene3D" id="1.10.10.10">
    <property type="entry name" value="Winged helix-like DNA-binding domain superfamily/Winged helix DNA-binding domain"/>
    <property type="match status" value="1"/>
</dbReference>
<dbReference type="FunFam" id="1.10.10.10:FF:000175">
    <property type="entry name" value="ATP-dependent DNA helicase RecQ"/>
    <property type="match status" value="1"/>
</dbReference>
<dbReference type="PANTHER" id="PTHR13710:SF105">
    <property type="entry name" value="ATP-DEPENDENT DNA HELICASE Q1"/>
    <property type="match status" value="1"/>
</dbReference>
<dbReference type="InterPro" id="IPR011545">
    <property type="entry name" value="DEAD/DEAH_box_helicase_dom"/>
</dbReference>
<dbReference type="NCBIfam" id="TIGR00614">
    <property type="entry name" value="recQ_fam"/>
    <property type="match status" value="1"/>
</dbReference>
<dbReference type="FunFam" id="3.40.50.300:FF:000156">
    <property type="entry name" value="ATP-dependent DNA helicase recQ"/>
    <property type="match status" value="1"/>
</dbReference>
<dbReference type="InterPro" id="IPR014001">
    <property type="entry name" value="Helicase_ATP-bd"/>
</dbReference>
<dbReference type="AlphaFoldDB" id="A0A5D3WN03"/>
<dbReference type="GO" id="GO:0046872">
    <property type="term" value="F:metal ion binding"/>
    <property type="evidence" value="ECO:0007669"/>
    <property type="project" value="UniProtKB-KW"/>
</dbReference>
<dbReference type="PANTHER" id="PTHR13710">
    <property type="entry name" value="DNA HELICASE RECQ FAMILY MEMBER"/>
    <property type="match status" value="1"/>
</dbReference>
<evidence type="ECO:0000313" key="21">
    <source>
        <dbReference type="EMBL" id="TYO98705.1"/>
    </source>
</evidence>
<dbReference type="Gene3D" id="1.10.150.80">
    <property type="entry name" value="HRDC domain"/>
    <property type="match status" value="1"/>
</dbReference>
<dbReference type="CDD" id="cd17920">
    <property type="entry name" value="DEXHc_RecQ"/>
    <property type="match status" value="1"/>
</dbReference>
<dbReference type="Pfam" id="PF00270">
    <property type="entry name" value="DEAD"/>
    <property type="match status" value="1"/>
</dbReference>
<keyword evidence="22" id="KW-1185">Reference proteome</keyword>
<evidence type="ECO:0000256" key="15">
    <source>
        <dbReference type="ARBA" id="ARBA00034617"/>
    </source>
</evidence>
<keyword evidence="8 21" id="KW-0347">Helicase</keyword>
<feature type="domain" description="HRDC" evidence="18">
    <location>
        <begin position="554"/>
        <end position="630"/>
    </location>
</feature>
<dbReference type="PROSITE" id="PS51192">
    <property type="entry name" value="HELICASE_ATP_BIND_1"/>
    <property type="match status" value="1"/>
</dbReference>
<dbReference type="InterPro" id="IPR006293">
    <property type="entry name" value="DNA_helicase_ATP-dep_RecQ_bac"/>
</dbReference>
<dbReference type="InterPro" id="IPR001650">
    <property type="entry name" value="Helicase_C-like"/>
</dbReference>
<feature type="region of interest" description="Disordered" evidence="17">
    <location>
        <begin position="1"/>
        <end position="25"/>
    </location>
</feature>
<keyword evidence="6" id="KW-0227">DNA damage</keyword>
<dbReference type="PROSITE" id="PS51194">
    <property type="entry name" value="HELICASE_CTER"/>
    <property type="match status" value="1"/>
</dbReference>
<dbReference type="InterPro" id="IPR044876">
    <property type="entry name" value="HRDC_dom_sf"/>
</dbReference>
<dbReference type="Pfam" id="PF00271">
    <property type="entry name" value="Helicase_C"/>
    <property type="match status" value="1"/>
</dbReference>
<name>A0A5D3WN03_9BACT</name>
<accession>A0A5D3WN03</accession>
<dbReference type="SUPFAM" id="SSF52540">
    <property type="entry name" value="P-loop containing nucleoside triphosphate hydrolases"/>
    <property type="match status" value="2"/>
</dbReference>
<evidence type="ECO:0000256" key="9">
    <source>
        <dbReference type="ARBA" id="ARBA00022833"/>
    </source>
</evidence>
<dbReference type="EC" id="5.6.2.4" evidence="16"/>
<feature type="domain" description="Helicase ATP-binding" evidence="19">
    <location>
        <begin position="57"/>
        <end position="225"/>
    </location>
</feature>
<dbReference type="InterPro" id="IPR004589">
    <property type="entry name" value="DNA_helicase_ATP-dep_RecQ"/>
</dbReference>
<organism evidence="21 22">
    <name type="scientific">Geothermobacter ehrlichii</name>
    <dbReference type="NCBI Taxonomy" id="213224"/>
    <lineage>
        <taxon>Bacteria</taxon>
        <taxon>Pseudomonadati</taxon>
        <taxon>Thermodesulfobacteriota</taxon>
        <taxon>Desulfuromonadia</taxon>
        <taxon>Desulfuromonadales</taxon>
        <taxon>Geothermobacteraceae</taxon>
        <taxon>Geothermobacter</taxon>
    </lineage>
</organism>
<dbReference type="GO" id="GO:0006310">
    <property type="term" value="P:DNA recombination"/>
    <property type="evidence" value="ECO:0007669"/>
    <property type="project" value="UniProtKB-UniRule"/>
</dbReference>
<evidence type="ECO:0000313" key="22">
    <source>
        <dbReference type="Proteomes" id="UP000324159"/>
    </source>
</evidence>
<reference evidence="21 22" key="1">
    <citation type="submission" date="2019-07" db="EMBL/GenBank/DDBJ databases">
        <title>Genomic Encyclopedia of Type Strains, Phase IV (KMG-IV): sequencing the most valuable type-strain genomes for metagenomic binning, comparative biology and taxonomic classification.</title>
        <authorList>
            <person name="Goeker M."/>
        </authorList>
    </citation>
    <scope>NUCLEOTIDE SEQUENCE [LARGE SCALE GENOMIC DNA]</scope>
    <source>
        <strain evidence="21 22">SS015</strain>
    </source>
</reference>
<evidence type="ECO:0000256" key="7">
    <source>
        <dbReference type="ARBA" id="ARBA00022801"/>
    </source>
</evidence>
<keyword evidence="14" id="KW-0413">Isomerase</keyword>
<dbReference type="GO" id="GO:0005737">
    <property type="term" value="C:cytoplasm"/>
    <property type="evidence" value="ECO:0007669"/>
    <property type="project" value="TreeGrafter"/>
</dbReference>
<dbReference type="GO" id="GO:0030894">
    <property type="term" value="C:replisome"/>
    <property type="evidence" value="ECO:0007669"/>
    <property type="project" value="TreeGrafter"/>
</dbReference>
<dbReference type="FunFam" id="3.40.50.300:FF:000296">
    <property type="entry name" value="ATP-dependent DNA helicase RecQ"/>
    <property type="match status" value="1"/>
</dbReference>
<evidence type="ECO:0000256" key="11">
    <source>
        <dbReference type="ARBA" id="ARBA00023125"/>
    </source>
</evidence>
<evidence type="ECO:0000256" key="5">
    <source>
        <dbReference type="ARBA" id="ARBA00022741"/>
    </source>
</evidence>
<dbReference type="GO" id="GO:0005524">
    <property type="term" value="F:ATP binding"/>
    <property type="evidence" value="ECO:0007669"/>
    <property type="project" value="UniProtKB-KW"/>
</dbReference>
<keyword evidence="13" id="KW-0234">DNA repair</keyword>
<evidence type="ECO:0000256" key="8">
    <source>
        <dbReference type="ARBA" id="ARBA00022806"/>
    </source>
</evidence>
<comment type="similarity">
    <text evidence="3">Belongs to the helicase family. RecQ subfamily.</text>
</comment>
<keyword evidence="10" id="KW-0067">ATP-binding</keyword>
<evidence type="ECO:0000259" key="18">
    <source>
        <dbReference type="PROSITE" id="PS50967"/>
    </source>
</evidence>
<comment type="catalytic activity">
    <reaction evidence="15">
        <text>Couples ATP hydrolysis with the unwinding of duplex DNA by translocating in the 3'-5' direction.</text>
        <dbReference type="EC" id="5.6.2.4"/>
    </reaction>
</comment>
<keyword evidence="11" id="KW-0238">DNA-binding</keyword>
<dbReference type="GO" id="GO:0006260">
    <property type="term" value="P:DNA replication"/>
    <property type="evidence" value="ECO:0007669"/>
    <property type="project" value="InterPro"/>
</dbReference>
<dbReference type="InterPro" id="IPR018982">
    <property type="entry name" value="RQC_domain"/>
</dbReference>
<keyword evidence="5" id="KW-0547">Nucleotide-binding</keyword>
<dbReference type="InterPro" id="IPR032284">
    <property type="entry name" value="RecQ_Zn-bd"/>
</dbReference>
<dbReference type="NCBIfam" id="TIGR01389">
    <property type="entry name" value="recQ"/>
    <property type="match status" value="1"/>
</dbReference>
<dbReference type="SMART" id="SM00490">
    <property type="entry name" value="HELICc"/>
    <property type="match status" value="1"/>
</dbReference>
<dbReference type="GO" id="GO:0016787">
    <property type="term" value="F:hydrolase activity"/>
    <property type="evidence" value="ECO:0007669"/>
    <property type="project" value="UniProtKB-KW"/>
</dbReference>
<gene>
    <name evidence="21" type="ORF">EDC39_10567</name>
</gene>
<evidence type="ECO:0000259" key="19">
    <source>
        <dbReference type="PROSITE" id="PS51192"/>
    </source>
</evidence>
<evidence type="ECO:0000256" key="14">
    <source>
        <dbReference type="ARBA" id="ARBA00023235"/>
    </source>
</evidence>
<evidence type="ECO:0000256" key="16">
    <source>
        <dbReference type="NCBIfam" id="TIGR01389"/>
    </source>
</evidence>
<dbReference type="Pfam" id="PF00570">
    <property type="entry name" value="HRDC"/>
    <property type="match status" value="1"/>
</dbReference>
<dbReference type="GO" id="GO:0043590">
    <property type="term" value="C:bacterial nucleoid"/>
    <property type="evidence" value="ECO:0007669"/>
    <property type="project" value="TreeGrafter"/>
</dbReference>
<keyword evidence="4" id="KW-0479">Metal-binding</keyword>
<sequence length="630" mass="69782">MSDVRREEGGDTMSSAEQQLPGAGLAGTSVPDADPLLQVLDKVFGFRSFRPGQEGIIRALCNGRDAFVLMPTGGGKSLCYQLPALVREGTAIVVSPLIALMKDQVDSLRQLGVAAACYHSALGAAESRQLLARLHAGELDLLYVAPERLLSEGFLARLSDIDVALIAIDEAHCISQWGHDFRPEYLQLPVLREHFPGVPLAALTATADPQTRRDIVERLGLQQAHTHIASFDRPNIRYTVLEKARPFEQLQRFLARHRGESGIVYALSRKRTEEIAGKLAASGLRAAPYHAGLPDALRHSTQEAFLRDDLDIVVATVAFGMGIDKPNVRFVVHYDLPKNLESYYQETGRAGRDGLTSEALLLFGYGDIALVRSLIEQSENPEQVRIELHKLNAMVAYAEERGCRRRTLLGYFGESLEEDCGNCDTCLDPPETWDATEDARKALSCVYRVGQRFGVGYVVEVLRGADNERVRRNNHQTLSTWGIGADKSSDHWSSLLRQLIQRGYLHQDIGNYSVLKLTERARPLLRGEESLELPVPRLRVRAVKKPKKSRGPIGDYDQTLFERLRTRRKQIADAQGIPPYMVFSDATLAEMAAVVPQTAQELLQINGVGLTKLERFGADFLEELGQGGEA</sequence>
<dbReference type="GO" id="GO:0009378">
    <property type="term" value="F:four-way junction helicase activity"/>
    <property type="evidence" value="ECO:0007669"/>
    <property type="project" value="TreeGrafter"/>
</dbReference>
<comment type="cofactor">
    <cofactor evidence="2">
        <name>Zn(2+)</name>
        <dbReference type="ChEBI" id="CHEBI:29105"/>
    </cofactor>
</comment>
<dbReference type="GO" id="GO:0043138">
    <property type="term" value="F:3'-5' DNA helicase activity"/>
    <property type="evidence" value="ECO:0007669"/>
    <property type="project" value="UniProtKB-EC"/>
</dbReference>
<evidence type="ECO:0000256" key="3">
    <source>
        <dbReference type="ARBA" id="ARBA00005446"/>
    </source>
</evidence>
<dbReference type="CDD" id="cd18794">
    <property type="entry name" value="SF2_C_RecQ"/>
    <property type="match status" value="1"/>
</dbReference>
<evidence type="ECO:0000259" key="20">
    <source>
        <dbReference type="PROSITE" id="PS51194"/>
    </source>
</evidence>
<dbReference type="InterPro" id="IPR010997">
    <property type="entry name" value="HRDC-like_sf"/>
</dbReference>
<dbReference type="Gene3D" id="3.40.50.300">
    <property type="entry name" value="P-loop containing nucleotide triphosphate hydrolases"/>
    <property type="match status" value="2"/>
</dbReference>
<evidence type="ECO:0000256" key="12">
    <source>
        <dbReference type="ARBA" id="ARBA00023172"/>
    </source>
</evidence>
<dbReference type="GO" id="GO:0003677">
    <property type="term" value="F:DNA binding"/>
    <property type="evidence" value="ECO:0007669"/>
    <property type="project" value="UniProtKB-KW"/>
</dbReference>
<dbReference type="SMART" id="SM00341">
    <property type="entry name" value="HRDC"/>
    <property type="match status" value="1"/>
</dbReference>
<dbReference type="PROSITE" id="PS50967">
    <property type="entry name" value="HRDC"/>
    <property type="match status" value="1"/>
</dbReference>
<dbReference type="SUPFAM" id="SSF47819">
    <property type="entry name" value="HRDC-like"/>
    <property type="match status" value="1"/>
</dbReference>